<organism evidence="16 17">
    <name type="scientific">Novosphingobium barchaimii LL02</name>
    <dbReference type="NCBI Taxonomy" id="1114963"/>
    <lineage>
        <taxon>Bacteria</taxon>
        <taxon>Pseudomonadati</taxon>
        <taxon>Pseudomonadota</taxon>
        <taxon>Alphaproteobacteria</taxon>
        <taxon>Sphingomonadales</taxon>
        <taxon>Sphingomonadaceae</taxon>
        <taxon>Novosphingobium</taxon>
    </lineage>
</organism>
<evidence type="ECO:0000256" key="9">
    <source>
        <dbReference type="ARBA" id="ARBA00023136"/>
    </source>
</evidence>
<gene>
    <name evidence="16" type="ORF">V474_02910</name>
</gene>
<dbReference type="InterPro" id="IPR039426">
    <property type="entry name" value="TonB-dep_rcpt-like"/>
</dbReference>
<keyword evidence="8 12" id="KW-0798">TonB box</keyword>
<keyword evidence="4" id="KW-0410">Iron transport</keyword>
<dbReference type="Gene3D" id="2.40.170.20">
    <property type="entry name" value="TonB-dependent receptor, beta-barrel domain"/>
    <property type="match status" value="1"/>
</dbReference>
<dbReference type="RefSeq" id="WP_059153170.1">
    <property type="nucleotide sequence ID" value="NZ_KQ130457.1"/>
</dbReference>
<name>A0A0J7XK00_9SPHN</name>
<evidence type="ECO:0000256" key="5">
    <source>
        <dbReference type="ARBA" id="ARBA00022692"/>
    </source>
</evidence>
<dbReference type="GO" id="GO:0006826">
    <property type="term" value="P:iron ion transport"/>
    <property type="evidence" value="ECO:0007669"/>
    <property type="project" value="UniProtKB-KW"/>
</dbReference>
<sequence>MGKLLKVILAGTALAVPGMTGIASARAQDAPPAASNGDIVVTAQRRSEKLVDVPMSIVALDAEALSQAGVSNTSDLTRVVPGVAMTFYGSFLQPAVRGITSTGANLGENSNVAMYIDGLYQPQQIATLIDLPDVQQIEVLKGPQGALYGQNATGGAILVSSLMPSFTATGKFSASYGNYNDVQLRGYASAPLSDTVAASLSASYQDRDGFRRQVVTGQRDLGLTAKVVRGKLLFKPSSSFNVTATAYYAERRDSSMYAGFAINGNSIGHAADLSGLLGPDLGPLFPIPATPDATKPGEFSTSPDVFTKIRSKGASLRAQLDLDAGTITSISGLTSNRIIYLSDVDGTAANIGEARAEPLTGRYFVHDTNFASRRFGAFEFLVGAFYLDGNETFGNNIFDIFVPTVPPSPKVLLAPLNQYGKVEKQIIAGYGEITVKPVEKLTLTAGGRYTKERQKTFSDTLNGVTLPEVVPYPGNPVTFSKFTPRITARYELTSDTNVYASWGKGFKSGVVNTTDYSLDPVKPETITAYEVGVKGRIARTVRFGIAGFYYDYTNLQAVVYVPGKAYITQNAAAARVKGVDFDLSWEVTPELTLSGGGAFLDAKYTDFQNAAAFVSTGTGNLQITTDLSGARLLRAPKFSGNFSANYAIETSAGRIGAYGSLYHTSSYGMEPGNRIKQGAYTTFDGELSFAPSGIEGLRLVLWGKNLTNKAYLASTLTSTLGDVGSYAPPRTFGIRAEFGF</sequence>
<dbReference type="PANTHER" id="PTHR32552">
    <property type="entry name" value="FERRICHROME IRON RECEPTOR-RELATED"/>
    <property type="match status" value="1"/>
</dbReference>
<dbReference type="EMBL" id="JACU01000010">
    <property type="protein sequence ID" value="KMS52017.1"/>
    <property type="molecule type" value="Genomic_DNA"/>
</dbReference>
<feature type="domain" description="TonB-dependent receptor-like beta-barrel" evidence="14">
    <location>
        <begin position="294"/>
        <end position="706"/>
    </location>
</feature>
<evidence type="ECO:0000259" key="15">
    <source>
        <dbReference type="Pfam" id="PF07715"/>
    </source>
</evidence>
<dbReference type="PATRIC" id="fig|1114963.3.peg.4205"/>
<proteinExistence type="inferred from homology"/>
<protein>
    <recommendedName>
        <fullName evidence="18">TonB-denpendent receptor</fullName>
    </recommendedName>
</protein>
<keyword evidence="9 11" id="KW-0472">Membrane</keyword>
<dbReference type="PROSITE" id="PS52016">
    <property type="entry name" value="TONB_DEPENDENT_REC_3"/>
    <property type="match status" value="1"/>
</dbReference>
<keyword evidence="7" id="KW-0406">Ion transport</keyword>
<dbReference type="GO" id="GO:0009279">
    <property type="term" value="C:cell outer membrane"/>
    <property type="evidence" value="ECO:0007669"/>
    <property type="project" value="UniProtKB-SubCell"/>
</dbReference>
<dbReference type="AlphaFoldDB" id="A0A0J7XK00"/>
<evidence type="ECO:0000256" key="10">
    <source>
        <dbReference type="ARBA" id="ARBA00023237"/>
    </source>
</evidence>
<dbReference type="SUPFAM" id="SSF56935">
    <property type="entry name" value="Porins"/>
    <property type="match status" value="1"/>
</dbReference>
<evidence type="ECO:0000313" key="16">
    <source>
        <dbReference type="EMBL" id="KMS52017.1"/>
    </source>
</evidence>
<dbReference type="Pfam" id="PF00593">
    <property type="entry name" value="TonB_dep_Rec_b-barrel"/>
    <property type="match status" value="1"/>
</dbReference>
<keyword evidence="3 11" id="KW-1134">Transmembrane beta strand</keyword>
<dbReference type="OrthoDB" id="7463630at2"/>
<keyword evidence="6" id="KW-0408">Iron</keyword>
<evidence type="ECO:0000256" key="8">
    <source>
        <dbReference type="ARBA" id="ARBA00023077"/>
    </source>
</evidence>
<dbReference type="Pfam" id="PF07715">
    <property type="entry name" value="Plug"/>
    <property type="match status" value="1"/>
</dbReference>
<evidence type="ECO:0000256" key="6">
    <source>
        <dbReference type="ARBA" id="ARBA00023004"/>
    </source>
</evidence>
<dbReference type="CDD" id="cd01347">
    <property type="entry name" value="ligand_gated_channel"/>
    <property type="match status" value="1"/>
</dbReference>
<feature type="signal peptide" evidence="13">
    <location>
        <begin position="1"/>
        <end position="27"/>
    </location>
</feature>
<dbReference type="InterPro" id="IPR036942">
    <property type="entry name" value="Beta-barrel_TonB_sf"/>
</dbReference>
<evidence type="ECO:0000256" key="11">
    <source>
        <dbReference type="PROSITE-ProRule" id="PRU01360"/>
    </source>
</evidence>
<feature type="chain" id="PRO_5005291864" description="TonB-denpendent receptor" evidence="13">
    <location>
        <begin position="28"/>
        <end position="740"/>
    </location>
</feature>
<feature type="domain" description="TonB-dependent receptor plug" evidence="15">
    <location>
        <begin position="50"/>
        <end position="156"/>
    </location>
</feature>
<keyword evidence="10 11" id="KW-0998">Cell outer membrane</keyword>
<evidence type="ECO:0000259" key="14">
    <source>
        <dbReference type="Pfam" id="PF00593"/>
    </source>
</evidence>
<accession>A0A0J7XK00</accession>
<dbReference type="PANTHER" id="PTHR32552:SF81">
    <property type="entry name" value="TONB-DEPENDENT OUTER MEMBRANE RECEPTOR"/>
    <property type="match status" value="1"/>
</dbReference>
<dbReference type="InterPro" id="IPR000531">
    <property type="entry name" value="Beta-barrel_TonB"/>
</dbReference>
<evidence type="ECO:0000256" key="12">
    <source>
        <dbReference type="RuleBase" id="RU003357"/>
    </source>
</evidence>
<dbReference type="InterPro" id="IPR012910">
    <property type="entry name" value="Plug_dom"/>
</dbReference>
<comment type="similarity">
    <text evidence="11 12">Belongs to the TonB-dependent receptor family.</text>
</comment>
<comment type="caution">
    <text evidence="16">The sequence shown here is derived from an EMBL/GenBank/DDBJ whole genome shotgun (WGS) entry which is preliminary data.</text>
</comment>
<evidence type="ECO:0000256" key="3">
    <source>
        <dbReference type="ARBA" id="ARBA00022452"/>
    </source>
</evidence>
<comment type="subcellular location">
    <subcellularLocation>
        <location evidence="1 11">Cell outer membrane</location>
        <topology evidence="1 11">Multi-pass membrane protein</topology>
    </subcellularLocation>
</comment>
<evidence type="ECO:0000256" key="1">
    <source>
        <dbReference type="ARBA" id="ARBA00004571"/>
    </source>
</evidence>
<evidence type="ECO:0008006" key="18">
    <source>
        <dbReference type="Google" id="ProtNLM"/>
    </source>
</evidence>
<evidence type="ECO:0000256" key="13">
    <source>
        <dbReference type="SAM" id="SignalP"/>
    </source>
</evidence>
<evidence type="ECO:0000313" key="17">
    <source>
        <dbReference type="Proteomes" id="UP000052268"/>
    </source>
</evidence>
<keyword evidence="17" id="KW-1185">Reference proteome</keyword>
<dbReference type="Proteomes" id="UP000052268">
    <property type="component" value="Unassembled WGS sequence"/>
</dbReference>
<keyword evidence="13" id="KW-0732">Signal</keyword>
<keyword evidence="2 11" id="KW-0813">Transport</keyword>
<keyword evidence="5 11" id="KW-0812">Transmembrane</keyword>
<evidence type="ECO:0000256" key="2">
    <source>
        <dbReference type="ARBA" id="ARBA00022448"/>
    </source>
</evidence>
<evidence type="ECO:0000256" key="4">
    <source>
        <dbReference type="ARBA" id="ARBA00022496"/>
    </source>
</evidence>
<evidence type="ECO:0000256" key="7">
    <source>
        <dbReference type="ARBA" id="ARBA00023065"/>
    </source>
</evidence>
<reference evidence="16 17" key="1">
    <citation type="journal article" date="2015" name="G3 (Bethesda)">
        <title>Insights into Ongoing Evolution of the Hexachlorocyclohexane Catabolic Pathway from Comparative Genomics of Ten Sphingomonadaceae Strains.</title>
        <authorList>
            <person name="Pearce S.L."/>
            <person name="Oakeshott J.G."/>
            <person name="Pandey G."/>
        </authorList>
    </citation>
    <scope>NUCLEOTIDE SEQUENCE [LARGE SCALE GENOMIC DNA]</scope>
    <source>
        <strain evidence="16 17">LL02</strain>
    </source>
</reference>